<proteinExistence type="predicted"/>
<protein>
    <recommendedName>
        <fullName evidence="3">Arrestin-like N-terminal domain-containing protein</fullName>
    </recommendedName>
</protein>
<evidence type="ECO:0008006" key="3">
    <source>
        <dbReference type="Google" id="ProtNLM"/>
    </source>
</evidence>
<dbReference type="Proteomes" id="UP000054279">
    <property type="component" value="Unassembled WGS sequence"/>
</dbReference>
<name>A0A0C9V288_SPHS4</name>
<accession>A0A0C9V288</accession>
<evidence type="ECO:0000313" key="1">
    <source>
        <dbReference type="EMBL" id="KIJ35767.1"/>
    </source>
</evidence>
<gene>
    <name evidence="1" type="ORF">M422DRAFT_51378</name>
</gene>
<sequence length="346" mass="37794">MPPAVSITITPVDTSIDMFESPDTSSAYSLSGDILIKLESRSSRSLQVTSLELTFEGQSELILAELGYAPLRVFTLNKELVSASHPIILSAHEDSWRLAFNLVIPGWLPATDVFGDDNDPRHSAGTSYALHATAVVSEVDGASSSSRALGKIRSAVKTKSKPQAVVAQKVPIYVSRYASYPTQEYDADEDPSSPVFPSARYSVQAQPDTKANIPESILRSLQMTAILPQKISMDDNTIPFTLRIKSNVEEKIRRRLRIIGMETDIKQMERYTTAPTGSYVRSFPVPPPSHQPPSVPLRAPHPASTLRDMGLMKPATPEAKHVIREHSLFPHHAAKTAAPSKTALCA</sequence>
<reference evidence="1 2" key="1">
    <citation type="submission" date="2014-06" db="EMBL/GenBank/DDBJ databases">
        <title>Evolutionary Origins and Diversification of the Mycorrhizal Mutualists.</title>
        <authorList>
            <consortium name="DOE Joint Genome Institute"/>
            <consortium name="Mycorrhizal Genomics Consortium"/>
            <person name="Kohler A."/>
            <person name="Kuo A."/>
            <person name="Nagy L.G."/>
            <person name="Floudas D."/>
            <person name="Copeland A."/>
            <person name="Barry K.W."/>
            <person name="Cichocki N."/>
            <person name="Veneault-Fourrey C."/>
            <person name="LaButti K."/>
            <person name="Lindquist E.A."/>
            <person name="Lipzen A."/>
            <person name="Lundell T."/>
            <person name="Morin E."/>
            <person name="Murat C."/>
            <person name="Riley R."/>
            <person name="Ohm R."/>
            <person name="Sun H."/>
            <person name="Tunlid A."/>
            <person name="Henrissat B."/>
            <person name="Grigoriev I.V."/>
            <person name="Hibbett D.S."/>
            <person name="Martin F."/>
        </authorList>
    </citation>
    <scope>NUCLEOTIDE SEQUENCE [LARGE SCALE GENOMIC DNA]</scope>
    <source>
        <strain evidence="1 2">SS14</strain>
    </source>
</reference>
<dbReference type="EMBL" id="KN837185">
    <property type="protein sequence ID" value="KIJ35767.1"/>
    <property type="molecule type" value="Genomic_DNA"/>
</dbReference>
<dbReference type="HOGENOM" id="CLU_802083_0_0_1"/>
<dbReference type="OrthoDB" id="1638493at2759"/>
<keyword evidence="2" id="KW-1185">Reference proteome</keyword>
<evidence type="ECO:0000313" key="2">
    <source>
        <dbReference type="Proteomes" id="UP000054279"/>
    </source>
</evidence>
<dbReference type="AlphaFoldDB" id="A0A0C9V288"/>
<organism evidence="1 2">
    <name type="scientific">Sphaerobolus stellatus (strain SS14)</name>
    <dbReference type="NCBI Taxonomy" id="990650"/>
    <lineage>
        <taxon>Eukaryota</taxon>
        <taxon>Fungi</taxon>
        <taxon>Dikarya</taxon>
        <taxon>Basidiomycota</taxon>
        <taxon>Agaricomycotina</taxon>
        <taxon>Agaricomycetes</taxon>
        <taxon>Phallomycetidae</taxon>
        <taxon>Geastrales</taxon>
        <taxon>Sphaerobolaceae</taxon>
        <taxon>Sphaerobolus</taxon>
    </lineage>
</organism>